<dbReference type="EC" id="3.2.2.-" evidence="1"/>
<dbReference type="InterPro" id="IPR019438">
    <property type="entry name" value="Q_salvage"/>
</dbReference>
<dbReference type="Proteomes" id="UP000076154">
    <property type="component" value="Unassembled WGS sequence"/>
</dbReference>
<gene>
    <name evidence="2" type="ORF">Hypma_008069</name>
</gene>
<dbReference type="PANTHER" id="PTHR21314">
    <property type="entry name" value="QUEUOSINE 5'-PHOSPHATE N-GLYCOSYLASE_HYDROLASE-RELATED"/>
    <property type="match status" value="1"/>
</dbReference>
<dbReference type="AlphaFoldDB" id="A0A369JT47"/>
<keyword evidence="3" id="KW-1185">Reference proteome</keyword>
<reference evidence="2" key="1">
    <citation type="submission" date="2018-04" db="EMBL/GenBank/DDBJ databases">
        <title>Whole genome sequencing of Hypsizygus marmoreus.</title>
        <authorList>
            <person name="Choi I.-G."/>
            <person name="Min B."/>
            <person name="Kim J.-G."/>
            <person name="Kim S."/>
            <person name="Oh Y.-L."/>
            <person name="Kong W.-S."/>
            <person name="Park H."/>
            <person name="Jeong J."/>
            <person name="Song E.-S."/>
        </authorList>
    </citation>
    <scope>NUCLEOTIDE SEQUENCE [LARGE SCALE GENOMIC DNA]</scope>
    <source>
        <strain evidence="2">51987-8</strain>
    </source>
</reference>
<dbReference type="EMBL" id="LUEZ02000041">
    <property type="protein sequence ID" value="RDB24938.1"/>
    <property type="molecule type" value="Genomic_DNA"/>
</dbReference>
<dbReference type="GO" id="GO:0016787">
    <property type="term" value="F:hydrolase activity"/>
    <property type="evidence" value="ECO:0007669"/>
    <property type="project" value="UniProtKB-KW"/>
</dbReference>
<comment type="function">
    <text evidence="1">Catalyzes the hydrolysis of queuosine 5'-phosphate, releasing the nucleobase queuine (q). Is required for salvage of queuine from exogenous queuosine (Q) that is imported and then converted to queuosine 5'-phosphate intracellularly.</text>
</comment>
<accession>A0A369JT47</accession>
<keyword evidence="1" id="KW-0378">Hydrolase</keyword>
<dbReference type="PANTHER" id="PTHR21314:SF1">
    <property type="entry name" value="QUEUOSINE SALVAGE PROTEIN"/>
    <property type="match status" value="1"/>
</dbReference>
<evidence type="ECO:0000313" key="2">
    <source>
        <dbReference type="EMBL" id="RDB24938.1"/>
    </source>
</evidence>
<sequence length="425" mass="46038">MPTRPSTMYISQFVESTMPQFPASGTFIQSIRESSRLLRKSAQISITPESIKRLLLSPAFTGSFKRVSASHGLALPLNFASPLDELNLLSILALLNFASGYRVQLHTEIGRGAWDSIRAFVFGMYLASSSDDGDLLSARGMKSISPAKVAEILGVNVHVERAHDTIPGLTIGELGGPMHELVQLITWVLNDTGAVLVNLGYPNLGAFIAETLKEGEKIQAKDGPNVALDAILERIVRAIPAFQDMADINGQTIYCFKKALFLIHAVVVRFGSISPPPFPIPSTAQSPVFTDNVLPSMLIHLGVIDLSGSPTLSPLFPGAGSATSLDTLLAASNVPKGGSKIIPKEGPILTSDQAYILRAAAIDACELIIELAHSLESSVFPDDGSLDWIKKITLPDLDMWIWSVAKDRLDYRMLKRFVLKNTVFF</sequence>
<dbReference type="GO" id="GO:0006400">
    <property type="term" value="P:tRNA modification"/>
    <property type="evidence" value="ECO:0007669"/>
    <property type="project" value="TreeGrafter"/>
</dbReference>
<dbReference type="OrthoDB" id="416777at2759"/>
<dbReference type="InParanoid" id="A0A369JT47"/>
<evidence type="ECO:0000313" key="3">
    <source>
        <dbReference type="Proteomes" id="UP000076154"/>
    </source>
</evidence>
<name>A0A369JT47_HYPMA</name>
<evidence type="ECO:0000256" key="1">
    <source>
        <dbReference type="RuleBase" id="RU365002"/>
    </source>
</evidence>
<organism evidence="2 3">
    <name type="scientific">Hypsizygus marmoreus</name>
    <name type="common">White beech mushroom</name>
    <name type="synonym">Agaricus marmoreus</name>
    <dbReference type="NCBI Taxonomy" id="39966"/>
    <lineage>
        <taxon>Eukaryota</taxon>
        <taxon>Fungi</taxon>
        <taxon>Dikarya</taxon>
        <taxon>Basidiomycota</taxon>
        <taxon>Agaricomycotina</taxon>
        <taxon>Agaricomycetes</taxon>
        <taxon>Agaricomycetidae</taxon>
        <taxon>Agaricales</taxon>
        <taxon>Tricholomatineae</taxon>
        <taxon>Lyophyllaceae</taxon>
        <taxon>Hypsizygus</taxon>
    </lineage>
</organism>
<comment type="catalytic activity">
    <reaction evidence="1">
        <text>queuosine 5'-phosphate + H2O = queuine + D-ribose 5-phosphate</text>
        <dbReference type="Rhea" id="RHEA:75387"/>
        <dbReference type="ChEBI" id="CHEBI:15377"/>
        <dbReference type="ChEBI" id="CHEBI:17433"/>
        <dbReference type="ChEBI" id="CHEBI:78346"/>
        <dbReference type="ChEBI" id="CHEBI:194371"/>
    </reaction>
    <physiologicalReaction direction="left-to-right" evidence="1">
        <dbReference type="Rhea" id="RHEA:75388"/>
    </physiologicalReaction>
</comment>
<proteinExistence type="inferred from homology"/>
<protein>
    <recommendedName>
        <fullName evidence="1">Queuosine 5'-phosphate N-glycosylase/hydrolase</fullName>
        <ecNumber evidence="1">3.2.2.-</ecNumber>
    </recommendedName>
    <alternativeName>
        <fullName evidence="1">Queuosine-nucleotide N-glycosylase/hydrolase</fullName>
    </alternativeName>
</protein>
<comment type="caution">
    <text evidence="2">The sequence shown here is derived from an EMBL/GenBank/DDBJ whole genome shotgun (WGS) entry which is preliminary data.</text>
</comment>
<comment type="similarity">
    <text evidence="1">Belongs to the QNG1 protein family.</text>
</comment>